<dbReference type="KEGG" id="fac:FACI_IFERC01G1431"/>
<evidence type="ECO:0000313" key="1">
    <source>
        <dbReference type="EMBL" id="AGO61411.1"/>
    </source>
</evidence>
<keyword evidence="2" id="KW-1185">Reference proteome</keyword>
<name>S0AR37_FERAC</name>
<evidence type="ECO:0000313" key="2">
    <source>
        <dbReference type="Proteomes" id="UP000014660"/>
    </source>
</evidence>
<dbReference type="HOGENOM" id="CLU_2127730_0_0_2"/>
<gene>
    <name evidence="1" type="ORF">FACI_IFERC00001G1431</name>
</gene>
<protein>
    <submittedName>
        <fullName evidence="1">Uncharacterized protein</fullName>
    </submittedName>
</protein>
<sequence>MRFLGTAPQWMLIRMPRKIVDWKTENVYRDIIFELPGIMERNEWLRYMYQNFQEAEDPSVASPWRSAIPYRENSHVSNRKKSQEFTKLSLVEMMDESCLRRFWLTKRVKEEYE</sequence>
<proteinExistence type="predicted"/>
<dbReference type="EMBL" id="CP004145">
    <property type="protein sequence ID" value="AGO61411.1"/>
    <property type="molecule type" value="Genomic_DNA"/>
</dbReference>
<dbReference type="AlphaFoldDB" id="S0AR37"/>
<organism evidence="1 2">
    <name type="scientific">Ferroplasma acidarmanus Fer1</name>
    <dbReference type="NCBI Taxonomy" id="333146"/>
    <lineage>
        <taxon>Archaea</taxon>
        <taxon>Methanobacteriati</taxon>
        <taxon>Thermoplasmatota</taxon>
        <taxon>Thermoplasmata</taxon>
        <taxon>Thermoplasmatales</taxon>
        <taxon>Ferroplasmaceae</taxon>
        <taxon>Ferroplasma</taxon>
    </lineage>
</organism>
<accession>S0AR37</accession>
<reference evidence="1 2" key="1">
    <citation type="journal article" date="2007" name="Proc. Natl. Acad. Sci. U.S.A.">
        <title>Genome dynamics in a natural archaeal population.</title>
        <authorList>
            <person name="Allen E.E."/>
            <person name="Tyson G.W."/>
            <person name="Whitaker R.J."/>
            <person name="Detter J.C."/>
            <person name="Richardson P.M."/>
            <person name="Banfield J.F."/>
        </authorList>
    </citation>
    <scope>NUCLEOTIDE SEQUENCE [LARGE SCALE GENOMIC DNA]</scope>
    <source>
        <strain evidence="2">fer1</strain>
    </source>
</reference>
<dbReference type="Proteomes" id="UP000014660">
    <property type="component" value="Chromosome"/>
</dbReference>